<evidence type="ECO:0000313" key="15">
    <source>
        <dbReference type="Proteomes" id="UP000007058"/>
    </source>
</evidence>
<feature type="transmembrane region" description="Helical" evidence="11">
    <location>
        <begin position="6"/>
        <end position="29"/>
    </location>
</feature>
<organism evidence="14 15">
    <name type="scientific">Paramagnetospirillum magneticum (strain ATCC 700264 / AMB-1)</name>
    <name type="common">Magnetospirillum magneticum</name>
    <dbReference type="NCBI Taxonomy" id="342108"/>
    <lineage>
        <taxon>Bacteria</taxon>
        <taxon>Pseudomonadati</taxon>
        <taxon>Pseudomonadota</taxon>
        <taxon>Alphaproteobacteria</taxon>
        <taxon>Rhodospirillales</taxon>
        <taxon>Magnetospirillaceae</taxon>
        <taxon>Paramagnetospirillum</taxon>
    </lineage>
</organism>
<evidence type="ECO:0000256" key="1">
    <source>
        <dbReference type="ARBA" id="ARBA00000085"/>
    </source>
</evidence>
<dbReference type="InterPro" id="IPR003661">
    <property type="entry name" value="HisK_dim/P_dom"/>
</dbReference>
<dbReference type="InterPro" id="IPR036890">
    <property type="entry name" value="HATPase_C_sf"/>
</dbReference>
<dbReference type="PROSITE" id="PS50885">
    <property type="entry name" value="HAMP"/>
    <property type="match status" value="1"/>
</dbReference>
<comment type="catalytic activity">
    <reaction evidence="1">
        <text>ATP + protein L-histidine = ADP + protein N-phospho-L-histidine.</text>
        <dbReference type="EC" id="2.7.13.3"/>
    </reaction>
</comment>
<dbReference type="PANTHER" id="PTHR45436:SF5">
    <property type="entry name" value="SENSOR HISTIDINE KINASE TRCS"/>
    <property type="match status" value="1"/>
</dbReference>
<evidence type="ECO:0000256" key="6">
    <source>
        <dbReference type="ARBA" id="ARBA00022692"/>
    </source>
</evidence>
<keyword evidence="7 14" id="KW-0418">Kinase</keyword>
<keyword evidence="4" id="KW-0597">Phosphoprotein</keyword>
<dbReference type="Gene3D" id="3.30.450.20">
    <property type="entry name" value="PAS domain"/>
    <property type="match status" value="1"/>
</dbReference>
<dbReference type="AlphaFoldDB" id="Q2W676"/>
<dbReference type="SUPFAM" id="SSF47384">
    <property type="entry name" value="Homodimeric domain of signal transducing histidine kinase"/>
    <property type="match status" value="1"/>
</dbReference>
<keyword evidence="8 11" id="KW-1133">Transmembrane helix</keyword>
<feature type="transmembrane region" description="Helical" evidence="11">
    <location>
        <begin position="239"/>
        <end position="262"/>
    </location>
</feature>
<dbReference type="OrthoDB" id="9815202at2"/>
<dbReference type="SMART" id="SM00387">
    <property type="entry name" value="HATPase_c"/>
    <property type="match status" value="1"/>
</dbReference>
<feature type="domain" description="HAMP" evidence="13">
    <location>
        <begin position="259"/>
        <end position="313"/>
    </location>
</feature>
<dbReference type="GO" id="GO:0000155">
    <property type="term" value="F:phosphorelay sensor kinase activity"/>
    <property type="evidence" value="ECO:0007669"/>
    <property type="project" value="InterPro"/>
</dbReference>
<proteinExistence type="predicted"/>
<dbReference type="FunFam" id="1.10.287.130:FF:000001">
    <property type="entry name" value="Two-component sensor histidine kinase"/>
    <property type="match status" value="1"/>
</dbReference>
<dbReference type="Gene3D" id="1.10.287.130">
    <property type="match status" value="1"/>
</dbReference>
<keyword evidence="10 11" id="KW-0472">Membrane</keyword>
<protein>
    <recommendedName>
        <fullName evidence="3">histidine kinase</fullName>
        <ecNumber evidence="3">2.7.13.3</ecNumber>
    </recommendedName>
</protein>
<name>Q2W676_PARM1</name>
<keyword evidence="5" id="KW-0808">Transferase</keyword>
<accession>Q2W676</accession>
<feature type="domain" description="Histidine kinase" evidence="12">
    <location>
        <begin position="321"/>
        <end position="525"/>
    </location>
</feature>
<dbReference type="PANTHER" id="PTHR45436">
    <property type="entry name" value="SENSOR HISTIDINE KINASE YKOH"/>
    <property type="match status" value="1"/>
</dbReference>
<dbReference type="CDD" id="cd00075">
    <property type="entry name" value="HATPase"/>
    <property type="match status" value="1"/>
</dbReference>
<dbReference type="PRINTS" id="PR00344">
    <property type="entry name" value="BCTRLSENSOR"/>
</dbReference>
<gene>
    <name evidence="14" type="ordered locus">amb1845</name>
</gene>
<dbReference type="Pfam" id="PF00512">
    <property type="entry name" value="HisKA"/>
    <property type="match status" value="1"/>
</dbReference>
<evidence type="ECO:0000256" key="11">
    <source>
        <dbReference type="SAM" id="Phobius"/>
    </source>
</evidence>
<evidence type="ECO:0000256" key="2">
    <source>
        <dbReference type="ARBA" id="ARBA00004370"/>
    </source>
</evidence>
<reference evidence="14 15" key="1">
    <citation type="journal article" date="2005" name="DNA Res.">
        <title>Complete genome sequence of the facultative anaerobic magnetotactic bacterium Magnetospirillum sp. strain AMB-1.</title>
        <authorList>
            <person name="Matsunaga T."/>
            <person name="Okamura Y."/>
            <person name="Fukuda Y."/>
            <person name="Wahyudi A.T."/>
            <person name="Murase Y."/>
            <person name="Takeyama H."/>
        </authorList>
    </citation>
    <scope>NUCLEOTIDE SEQUENCE [LARGE SCALE GENOMIC DNA]</scope>
    <source>
        <strain evidence="15">ATCC 700264 / AMB-1</strain>
    </source>
</reference>
<dbReference type="InterPro" id="IPR003660">
    <property type="entry name" value="HAMP_dom"/>
</dbReference>
<dbReference type="SMART" id="SM00388">
    <property type="entry name" value="HisKA"/>
    <property type="match status" value="1"/>
</dbReference>
<evidence type="ECO:0000256" key="10">
    <source>
        <dbReference type="ARBA" id="ARBA00023136"/>
    </source>
</evidence>
<dbReference type="EMBL" id="AP007255">
    <property type="protein sequence ID" value="BAE50649.1"/>
    <property type="molecule type" value="Genomic_DNA"/>
</dbReference>
<comment type="subcellular location">
    <subcellularLocation>
        <location evidence="2">Membrane</location>
    </subcellularLocation>
</comment>
<dbReference type="InterPro" id="IPR004358">
    <property type="entry name" value="Sig_transdc_His_kin-like_C"/>
</dbReference>
<dbReference type="GO" id="GO:0016020">
    <property type="term" value="C:membrane"/>
    <property type="evidence" value="ECO:0007669"/>
    <property type="project" value="UniProtKB-SubCell"/>
</dbReference>
<keyword evidence="15" id="KW-1185">Reference proteome</keyword>
<dbReference type="CDD" id="cd00082">
    <property type="entry name" value="HisKA"/>
    <property type="match status" value="1"/>
</dbReference>
<evidence type="ECO:0000256" key="5">
    <source>
        <dbReference type="ARBA" id="ARBA00022679"/>
    </source>
</evidence>
<evidence type="ECO:0000256" key="3">
    <source>
        <dbReference type="ARBA" id="ARBA00012438"/>
    </source>
</evidence>
<dbReference type="InterPro" id="IPR036097">
    <property type="entry name" value="HisK_dim/P_sf"/>
</dbReference>
<dbReference type="RefSeq" id="WP_011384250.1">
    <property type="nucleotide sequence ID" value="NC_007626.1"/>
</dbReference>
<sequence>MKRRPSIGTVLMLMNLAILVLPIGGLWGLRLYESALVRQTEAELIAQGVTIAAQYRSLWRAAGGEASVLGPPLDSSLTRRPGYDEPWLPRTAGLDLAQDEALPPPPDGEPPAAAPDEAAWKAGLPLSPILREVQFETLAGVRVLDRNGIVVATTREELGLSLSSRDEVRRALAGEPVSVLRRRVKGAVAVSRSLFGHGSAVRVVVALPVIEDRRVIGVVVASRTPRSVGEVLADKRPDLLGLGLALLAAVALLALVGTLTIARPLKAVTGWAKRVAEGERDGMPPPTHPVVREVAELSEAITRMAATQERRADYIRDFAAHVSHEFKTPLATITGTVELLREHLTDMTPEDRERFLDNLESEASRLSRLVQRLLDLARADVMPAGQDGCCRPLAVIAGLAERAGLTIEIMADGDMMVRMGAEAMETVFGNLLDNACRHGGPGSRVTLALRRDDDEVVLILADDGPGISPANAGRVFTPFFTTARKEGGTGLGLSIVRSLVTAHGGAIALRPSERGARFEIRLPSV</sequence>
<dbReference type="Gene3D" id="6.10.340.10">
    <property type="match status" value="1"/>
</dbReference>
<dbReference type="Pfam" id="PF02518">
    <property type="entry name" value="HATPase_c"/>
    <property type="match status" value="1"/>
</dbReference>
<evidence type="ECO:0000256" key="4">
    <source>
        <dbReference type="ARBA" id="ARBA00022553"/>
    </source>
</evidence>
<evidence type="ECO:0000259" key="13">
    <source>
        <dbReference type="PROSITE" id="PS50885"/>
    </source>
</evidence>
<dbReference type="Proteomes" id="UP000007058">
    <property type="component" value="Chromosome"/>
</dbReference>
<dbReference type="InterPro" id="IPR005467">
    <property type="entry name" value="His_kinase_dom"/>
</dbReference>
<evidence type="ECO:0000259" key="12">
    <source>
        <dbReference type="PROSITE" id="PS50109"/>
    </source>
</evidence>
<evidence type="ECO:0000256" key="9">
    <source>
        <dbReference type="ARBA" id="ARBA00023012"/>
    </source>
</evidence>
<dbReference type="Gene3D" id="3.30.565.10">
    <property type="entry name" value="Histidine kinase-like ATPase, C-terminal domain"/>
    <property type="match status" value="1"/>
</dbReference>
<evidence type="ECO:0000256" key="7">
    <source>
        <dbReference type="ARBA" id="ARBA00022777"/>
    </source>
</evidence>
<dbReference type="EC" id="2.7.13.3" evidence="3"/>
<evidence type="ECO:0000313" key="14">
    <source>
        <dbReference type="EMBL" id="BAE50649.1"/>
    </source>
</evidence>
<dbReference type="KEGG" id="mag:amb1845"/>
<dbReference type="PROSITE" id="PS50109">
    <property type="entry name" value="HIS_KIN"/>
    <property type="match status" value="1"/>
</dbReference>
<dbReference type="STRING" id="342108.amb1845"/>
<dbReference type="InterPro" id="IPR003594">
    <property type="entry name" value="HATPase_dom"/>
</dbReference>
<dbReference type="InterPro" id="IPR050428">
    <property type="entry name" value="TCS_sensor_his_kinase"/>
</dbReference>
<dbReference type="HOGENOM" id="CLU_000445_89_19_5"/>
<dbReference type="SUPFAM" id="SSF55874">
    <property type="entry name" value="ATPase domain of HSP90 chaperone/DNA topoisomerase II/histidine kinase"/>
    <property type="match status" value="1"/>
</dbReference>
<keyword evidence="6 11" id="KW-0812">Transmembrane</keyword>
<keyword evidence="9" id="KW-0902">Two-component regulatory system</keyword>
<evidence type="ECO:0000256" key="8">
    <source>
        <dbReference type="ARBA" id="ARBA00022989"/>
    </source>
</evidence>